<keyword evidence="2" id="KW-0472">Membrane</keyword>
<protein>
    <submittedName>
        <fullName evidence="4">Membrane protein</fullName>
    </submittedName>
</protein>
<sequence length="213" mass="23065">MSMQPKGPGQRPGFATLSLDYPMSLGVFDKYEEAQRAVDTLSDKGFPVQNCLIVGTDLKQLERVTARLTWGRVILAGVLSGLWLGLFVGLIFALFNRQESAFALLISCALYGALFGLIWSVIGYAFTRGTRDFQSVSQVVATKYEVFVEHKFAQQGRDILTEAGIHGQGQAVYVPPAGAAGEPVTSSDADRYPRPEHPGSVPPPPPPVNRDAP</sequence>
<keyword evidence="2" id="KW-1133">Transmembrane helix</keyword>
<organism evidence="4 5">
    <name type="scientific">Intrasporangium chromatireducens Q5-1</name>
    <dbReference type="NCBI Taxonomy" id="584657"/>
    <lineage>
        <taxon>Bacteria</taxon>
        <taxon>Bacillati</taxon>
        <taxon>Actinomycetota</taxon>
        <taxon>Actinomycetes</taxon>
        <taxon>Micrococcales</taxon>
        <taxon>Intrasporangiaceae</taxon>
        <taxon>Intrasporangium</taxon>
    </lineage>
</organism>
<evidence type="ECO:0000256" key="1">
    <source>
        <dbReference type="SAM" id="MobiDB-lite"/>
    </source>
</evidence>
<keyword evidence="2" id="KW-0812">Transmembrane</keyword>
<dbReference type="AlphaFoldDB" id="W9GKB6"/>
<proteinExistence type="predicted"/>
<feature type="transmembrane region" description="Helical" evidence="2">
    <location>
        <begin position="101"/>
        <end position="126"/>
    </location>
</feature>
<dbReference type="Proteomes" id="UP000019494">
    <property type="component" value="Unassembled WGS sequence"/>
</dbReference>
<feature type="compositionally biased region" description="Basic and acidic residues" evidence="1">
    <location>
        <begin position="188"/>
        <end position="197"/>
    </location>
</feature>
<dbReference type="EMBL" id="AWQS01000036">
    <property type="protein sequence ID" value="EWT06701.1"/>
    <property type="molecule type" value="Genomic_DNA"/>
</dbReference>
<keyword evidence="5" id="KW-1185">Reference proteome</keyword>
<feature type="domain" description="General stress protein 17M-like" evidence="3">
    <location>
        <begin position="25"/>
        <end position="106"/>
    </location>
</feature>
<feature type="region of interest" description="Disordered" evidence="1">
    <location>
        <begin position="175"/>
        <end position="213"/>
    </location>
</feature>
<reference evidence="5" key="1">
    <citation type="submission" date="2013-08" db="EMBL/GenBank/DDBJ databases">
        <title>Intrasporangium oryzae NRRL B-24470.</title>
        <authorList>
            <person name="Liu H."/>
            <person name="Wang G."/>
        </authorList>
    </citation>
    <scope>NUCLEOTIDE SEQUENCE [LARGE SCALE GENOMIC DNA]</scope>
    <source>
        <strain evidence="5">Q5-1</strain>
    </source>
</reference>
<feature type="transmembrane region" description="Helical" evidence="2">
    <location>
        <begin position="73"/>
        <end position="95"/>
    </location>
</feature>
<name>W9GKB6_9MICO</name>
<accession>W9GKB6</accession>
<gene>
    <name evidence="4" type="ORF">N864_18545</name>
</gene>
<dbReference type="InterPro" id="IPR025889">
    <property type="entry name" value="GSP17M-like_dom"/>
</dbReference>
<evidence type="ECO:0000256" key="2">
    <source>
        <dbReference type="SAM" id="Phobius"/>
    </source>
</evidence>
<dbReference type="RefSeq" id="WP_240474241.1">
    <property type="nucleotide sequence ID" value="NZ_AWQS01000036.1"/>
</dbReference>
<evidence type="ECO:0000313" key="4">
    <source>
        <dbReference type="EMBL" id="EWT06701.1"/>
    </source>
</evidence>
<evidence type="ECO:0000313" key="5">
    <source>
        <dbReference type="Proteomes" id="UP000019494"/>
    </source>
</evidence>
<evidence type="ECO:0000259" key="3">
    <source>
        <dbReference type="Pfam" id="PF11181"/>
    </source>
</evidence>
<feature type="compositionally biased region" description="Pro residues" evidence="1">
    <location>
        <begin position="200"/>
        <end position="213"/>
    </location>
</feature>
<dbReference type="Pfam" id="PF11181">
    <property type="entry name" value="YflT"/>
    <property type="match status" value="1"/>
</dbReference>
<dbReference type="PATRIC" id="fig|584657.3.peg.1350"/>
<comment type="caution">
    <text evidence="4">The sequence shown here is derived from an EMBL/GenBank/DDBJ whole genome shotgun (WGS) entry which is preliminary data.</text>
</comment>